<dbReference type="InterPro" id="IPR011946">
    <property type="entry name" value="Integrase_integron-type"/>
</dbReference>
<keyword evidence="2" id="KW-0229">DNA integration</keyword>
<dbReference type="Gene3D" id="1.10.443.10">
    <property type="entry name" value="Intergrase catalytic core"/>
    <property type="match status" value="1"/>
</dbReference>
<dbReference type="InterPro" id="IPR010998">
    <property type="entry name" value="Integrase_recombinase_N"/>
</dbReference>
<dbReference type="PROSITE" id="PS51898">
    <property type="entry name" value="TYR_RECOMBINASE"/>
    <property type="match status" value="1"/>
</dbReference>
<evidence type="ECO:0000256" key="4">
    <source>
        <dbReference type="ARBA" id="ARBA00023172"/>
    </source>
</evidence>
<feature type="domain" description="Tyr recombinase" evidence="6">
    <location>
        <begin position="134"/>
        <end position="348"/>
    </location>
</feature>
<keyword evidence="3 5" id="KW-0238">DNA-binding</keyword>
<evidence type="ECO:0000259" key="6">
    <source>
        <dbReference type="PROSITE" id="PS51898"/>
    </source>
</evidence>
<evidence type="ECO:0000313" key="8">
    <source>
        <dbReference type="EMBL" id="MEC5388312.1"/>
    </source>
</evidence>
<dbReference type="Pfam" id="PF00589">
    <property type="entry name" value="Phage_integrase"/>
    <property type="match status" value="1"/>
</dbReference>
<dbReference type="NCBIfam" id="TIGR02249">
    <property type="entry name" value="integrase_gron"/>
    <property type="match status" value="1"/>
</dbReference>
<dbReference type="InterPro" id="IPR004107">
    <property type="entry name" value="Integrase_SAM-like_N"/>
</dbReference>
<reference evidence="8 9" key="1">
    <citation type="submission" date="2024-01" db="EMBL/GenBank/DDBJ databases">
        <title>Uliginosibacterium soil sp. nov.</title>
        <authorList>
            <person name="Lv Y."/>
        </authorList>
    </citation>
    <scope>NUCLEOTIDE SEQUENCE [LARGE SCALE GENOMIC DNA]</scope>
    <source>
        <strain evidence="8 9">H3</strain>
    </source>
</reference>
<comment type="caution">
    <text evidence="8">The sequence shown here is derived from an EMBL/GenBank/DDBJ whole genome shotgun (WGS) entry which is preliminary data.</text>
</comment>
<dbReference type="InterPro" id="IPR011010">
    <property type="entry name" value="DNA_brk_join_enz"/>
</dbReference>
<dbReference type="SUPFAM" id="SSF56349">
    <property type="entry name" value="DNA breaking-rejoining enzymes"/>
    <property type="match status" value="1"/>
</dbReference>
<proteinExistence type="inferred from homology"/>
<dbReference type="Pfam" id="PF13495">
    <property type="entry name" value="Phage_int_SAM_4"/>
    <property type="match status" value="1"/>
</dbReference>
<dbReference type="Proteomes" id="UP001331561">
    <property type="component" value="Unassembled WGS sequence"/>
</dbReference>
<dbReference type="InterPro" id="IPR050090">
    <property type="entry name" value="Tyrosine_recombinase_XerCD"/>
</dbReference>
<dbReference type="Gene3D" id="1.10.150.130">
    <property type="match status" value="1"/>
</dbReference>
<sequence length="353" mass="40102">MLICIIMTNKTFTAKVDLLAHSSRGEEETDVELPRPRLLDQVRDRLRLKHYSIRTEQAYLGWIKRFILFHGKRHPREMGKAEVEAFLTSLAVDRNVAASTQSQALSAVLFLYQEVLEQELPWLDEVTRAKRPVRLPTVLTTAEVGDLIRAVAEPEMALVVRLLYGTGMRVMEGVRLRVKDVDFSRREIVVREGKGNKDRVTMLPDSLVEPLRAKVRLREHQHSVDLEQGKGSVFLPHALAVKYPNADTFFGWQYIFAAATFSTDPRSGVVRRHHLDEQRVQRAVKRAAAQAKLVKTVSPHTLRHSFATHLLEAGQDIRTVQELLGHKDVSTTMIYTHVLNRGGLGVTSPLDRM</sequence>
<evidence type="ECO:0000313" key="9">
    <source>
        <dbReference type="Proteomes" id="UP001331561"/>
    </source>
</evidence>
<name>A0ABU6K9U9_9RHOO</name>
<keyword evidence="9" id="KW-1185">Reference proteome</keyword>
<comment type="similarity">
    <text evidence="1">Belongs to the 'phage' integrase family.</text>
</comment>
<gene>
    <name evidence="8" type="ORF">VVD49_21445</name>
</gene>
<keyword evidence="4" id="KW-0233">DNA recombination</keyword>
<dbReference type="InterPro" id="IPR044068">
    <property type="entry name" value="CB"/>
</dbReference>
<dbReference type="InterPro" id="IPR002104">
    <property type="entry name" value="Integrase_catalytic"/>
</dbReference>
<dbReference type="PROSITE" id="PS51900">
    <property type="entry name" value="CB"/>
    <property type="match status" value="1"/>
</dbReference>
<dbReference type="InterPro" id="IPR013762">
    <property type="entry name" value="Integrase-like_cat_sf"/>
</dbReference>
<evidence type="ECO:0000256" key="2">
    <source>
        <dbReference type="ARBA" id="ARBA00022908"/>
    </source>
</evidence>
<evidence type="ECO:0000256" key="1">
    <source>
        <dbReference type="ARBA" id="ARBA00008857"/>
    </source>
</evidence>
<accession>A0ABU6K9U9</accession>
<organism evidence="8 9">
    <name type="scientific">Uliginosibacterium silvisoli</name>
    <dbReference type="NCBI Taxonomy" id="3114758"/>
    <lineage>
        <taxon>Bacteria</taxon>
        <taxon>Pseudomonadati</taxon>
        <taxon>Pseudomonadota</taxon>
        <taxon>Betaproteobacteria</taxon>
        <taxon>Rhodocyclales</taxon>
        <taxon>Zoogloeaceae</taxon>
        <taxon>Uliginosibacterium</taxon>
    </lineage>
</organism>
<evidence type="ECO:0000256" key="3">
    <source>
        <dbReference type="ARBA" id="ARBA00023125"/>
    </source>
</evidence>
<dbReference type="EMBL" id="JAYXHS010000005">
    <property type="protein sequence ID" value="MEC5388312.1"/>
    <property type="molecule type" value="Genomic_DNA"/>
</dbReference>
<dbReference type="CDD" id="cd01193">
    <property type="entry name" value="INT_IntI_C"/>
    <property type="match status" value="1"/>
</dbReference>
<evidence type="ECO:0000259" key="7">
    <source>
        <dbReference type="PROSITE" id="PS51900"/>
    </source>
</evidence>
<feature type="domain" description="Core-binding (CB)" evidence="7">
    <location>
        <begin position="33"/>
        <end position="116"/>
    </location>
</feature>
<evidence type="ECO:0000256" key="5">
    <source>
        <dbReference type="PROSITE-ProRule" id="PRU01248"/>
    </source>
</evidence>
<dbReference type="PANTHER" id="PTHR30349:SF64">
    <property type="entry name" value="PROPHAGE INTEGRASE INTD-RELATED"/>
    <property type="match status" value="1"/>
</dbReference>
<protein>
    <submittedName>
        <fullName evidence="8">Integron integrase</fullName>
    </submittedName>
</protein>
<dbReference type="RefSeq" id="WP_327601284.1">
    <property type="nucleotide sequence ID" value="NZ_JAYXHS010000005.1"/>
</dbReference>
<dbReference type="PANTHER" id="PTHR30349">
    <property type="entry name" value="PHAGE INTEGRASE-RELATED"/>
    <property type="match status" value="1"/>
</dbReference>